<dbReference type="InterPro" id="IPR036955">
    <property type="entry name" value="AP2/ERF_dom_sf"/>
</dbReference>
<dbReference type="Gene3D" id="3.90.75.20">
    <property type="match status" value="1"/>
</dbReference>
<dbReference type="GO" id="GO:0003677">
    <property type="term" value="F:DNA binding"/>
    <property type="evidence" value="ECO:0007669"/>
    <property type="project" value="InterPro"/>
</dbReference>
<keyword evidence="2" id="KW-0378">Hydrolase</keyword>
<accession>A0A6J7WID3</accession>
<keyword evidence="2" id="KW-0255">Endonuclease</keyword>
<proteinExistence type="predicted"/>
<evidence type="ECO:0000313" key="2">
    <source>
        <dbReference type="EMBL" id="CAB5216873.1"/>
    </source>
</evidence>
<reference evidence="2" key="1">
    <citation type="submission" date="2020-05" db="EMBL/GenBank/DDBJ databases">
        <authorList>
            <person name="Chiriac C."/>
            <person name="Salcher M."/>
            <person name="Ghai R."/>
            <person name="Kavagutti S V."/>
        </authorList>
    </citation>
    <scope>NUCLEOTIDE SEQUENCE</scope>
</reference>
<name>A0A6J7WID3_9CAUD</name>
<keyword evidence="2" id="KW-0540">Nuclease</keyword>
<sequence>MTTIELTQGKECLIDSSFYEEVSKRKWCYSNVGYAVSRNKETGKVEYLHRIILKAEGKMQVDHINGNRLDNRLDNLRVVSAQNNIRNSKKRKGNYTSEFKGVCFDKSRNKYKAEITVDGKCKSIGRFINEKDAALAYNNEALKIFGEFAKINII</sequence>
<organism evidence="2">
    <name type="scientific">uncultured Caudovirales phage</name>
    <dbReference type="NCBI Taxonomy" id="2100421"/>
    <lineage>
        <taxon>Viruses</taxon>
        <taxon>Duplodnaviria</taxon>
        <taxon>Heunggongvirae</taxon>
        <taxon>Uroviricota</taxon>
        <taxon>Caudoviricetes</taxon>
        <taxon>Peduoviridae</taxon>
        <taxon>Maltschvirus</taxon>
        <taxon>Maltschvirus maltsch</taxon>
    </lineage>
</organism>
<dbReference type="SUPFAM" id="SSF54060">
    <property type="entry name" value="His-Me finger endonucleases"/>
    <property type="match status" value="1"/>
</dbReference>
<feature type="domain" description="HNH nuclease" evidence="1">
    <location>
        <begin position="47"/>
        <end position="84"/>
    </location>
</feature>
<dbReference type="Pfam" id="PF13392">
    <property type="entry name" value="HNH_3"/>
    <property type="match status" value="1"/>
</dbReference>
<protein>
    <submittedName>
        <fullName evidence="2">Putative NHN endonuclease</fullName>
    </submittedName>
</protein>
<dbReference type="Gene3D" id="3.30.730.10">
    <property type="entry name" value="AP2/ERF domain"/>
    <property type="match status" value="1"/>
</dbReference>
<dbReference type="GO" id="GO:0004519">
    <property type="term" value="F:endonuclease activity"/>
    <property type="evidence" value="ECO:0007669"/>
    <property type="project" value="UniProtKB-KW"/>
</dbReference>
<gene>
    <name evidence="2" type="ORF">UFOVP198_14</name>
</gene>
<dbReference type="InterPro" id="IPR003615">
    <property type="entry name" value="HNH_nuc"/>
</dbReference>
<evidence type="ECO:0000259" key="1">
    <source>
        <dbReference type="Pfam" id="PF13392"/>
    </source>
</evidence>
<dbReference type="EMBL" id="LR798247">
    <property type="protein sequence ID" value="CAB5216873.1"/>
    <property type="molecule type" value="Genomic_DNA"/>
</dbReference>
<dbReference type="InterPro" id="IPR016177">
    <property type="entry name" value="DNA-bd_dom_sf"/>
</dbReference>
<dbReference type="InterPro" id="IPR044925">
    <property type="entry name" value="His-Me_finger_sf"/>
</dbReference>
<dbReference type="GO" id="GO:0003700">
    <property type="term" value="F:DNA-binding transcription factor activity"/>
    <property type="evidence" value="ECO:0007669"/>
    <property type="project" value="InterPro"/>
</dbReference>
<dbReference type="SUPFAM" id="SSF54171">
    <property type="entry name" value="DNA-binding domain"/>
    <property type="match status" value="1"/>
</dbReference>